<dbReference type="SUPFAM" id="SSF48726">
    <property type="entry name" value="Immunoglobulin"/>
    <property type="match status" value="1"/>
</dbReference>
<keyword evidence="1" id="KW-0393">Immunoglobulin domain</keyword>
<evidence type="ECO:0000256" key="1">
    <source>
        <dbReference type="ARBA" id="ARBA00023319"/>
    </source>
</evidence>
<evidence type="ECO:0000313" key="3">
    <source>
        <dbReference type="Ensembl" id="ENSNMLP00000016348.1"/>
    </source>
</evidence>
<feature type="domain" description="Ig-like" evidence="2">
    <location>
        <begin position="8"/>
        <end position="115"/>
    </location>
</feature>
<dbReference type="CDD" id="cd00098">
    <property type="entry name" value="IgC1"/>
    <property type="match status" value="1"/>
</dbReference>
<evidence type="ECO:0000313" key="4">
    <source>
        <dbReference type="Proteomes" id="UP000694523"/>
    </source>
</evidence>
<name>A0A8C6WLS8_9GOBI</name>
<dbReference type="PANTHER" id="PTHR23411">
    <property type="entry name" value="TAPASIN"/>
    <property type="match status" value="1"/>
</dbReference>
<dbReference type="Proteomes" id="UP000694523">
    <property type="component" value="Unplaced"/>
</dbReference>
<dbReference type="InterPro" id="IPR013783">
    <property type="entry name" value="Ig-like_fold"/>
</dbReference>
<dbReference type="PROSITE" id="PS50835">
    <property type="entry name" value="IG_LIKE"/>
    <property type="match status" value="1"/>
</dbReference>
<keyword evidence="4" id="KW-1185">Reference proteome</keyword>
<evidence type="ECO:0000259" key="2">
    <source>
        <dbReference type="PROSITE" id="PS50835"/>
    </source>
</evidence>
<dbReference type="Ensembl" id="ENSNMLT00000018369.1">
    <property type="protein sequence ID" value="ENSNMLP00000016348.1"/>
    <property type="gene ID" value="ENSNMLG00000010829.1"/>
</dbReference>
<dbReference type="PROSITE" id="PS00290">
    <property type="entry name" value="IG_MHC"/>
    <property type="match status" value="1"/>
</dbReference>
<reference evidence="3" key="1">
    <citation type="submission" date="2025-08" db="UniProtKB">
        <authorList>
            <consortium name="Ensembl"/>
        </authorList>
    </citation>
    <scope>IDENTIFICATION</scope>
</reference>
<reference evidence="3" key="2">
    <citation type="submission" date="2025-09" db="UniProtKB">
        <authorList>
            <consortium name="Ensembl"/>
        </authorList>
    </citation>
    <scope>IDENTIFICATION</scope>
</reference>
<dbReference type="AlphaFoldDB" id="A0A8C6WLS8"/>
<protein>
    <recommendedName>
        <fullName evidence="2">Ig-like domain-containing protein</fullName>
    </recommendedName>
</protein>
<dbReference type="InterPro" id="IPR003597">
    <property type="entry name" value="Ig_C1-set"/>
</dbReference>
<dbReference type="InterPro" id="IPR003006">
    <property type="entry name" value="Ig/MHC_CS"/>
</dbReference>
<dbReference type="InterPro" id="IPR007110">
    <property type="entry name" value="Ig-like_dom"/>
</dbReference>
<organism evidence="3 4">
    <name type="scientific">Neogobius melanostomus</name>
    <name type="common">round goby</name>
    <dbReference type="NCBI Taxonomy" id="47308"/>
    <lineage>
        <taxon>Eukaryota</taxon>
        <taxon>Metazoa</taxon>
        <taxon>Chordata</taxon>
        <taxon>Craniata</taxon>
        <taxon>Vertebrata</taxon>
        <taxon>Euteleostomi</taxon>
        <taxon>Actinopterygii</taxon>
        <taxon>Neopterygii</taxon>
        <taxon>Teleostei</taxon>
        <taxon>Neoteleostei</taxon>
        <taxon>Acanthomorphata</taxon>
        <taxon>Gobiaria</taxon>
        <taxon>Gobiiformes</taxon>
        <taxon>Gobioidei</taxon>
        <taxon>Gobiidae</taxon>
        <taxon>Benthophilinae</taxon>
        <taxon>Neogobiini</taxon>
        <taxon>Neogobius</taxon>
    </lineage>
</organism>
<accession>A0A8C6WLS8</accession>
<dbReference type="Pfam" id="PF07654">
    <property type="entry name" value="C1-set"/>
    <property type="match status" value="1"/>
</dbReference>
<proteinExistence type="predicted"/>
<sequence length="157" mass="17427">MVTSLTSPAFWWVIISAASELTPPTPPELSTSGAVSLFCLVYGFYPPNIILHWEKNGARIPSSGQTDAPLWKDQDGGTYLTSSRLNITYAADGESAYSCVVRHESSEAPYRSTIKDVFGKSIPSMYELNEVFRTIYLFLVFSIKLFSESISESDFLC</sequence>
<dbReference type="InterPro" id="IPR036179">
    <property type="entry name" value="Ig-like_dom_sf"/>
</dbReference>
<dbReference type="Gene3D" id="2.60.40.10">
    <property type="entry name" value="Immunoglobulins"/>
    <property type="match status" value="1"/>
</dbReference>
<dbReference type="SMART" id="SM00407">
    <property type="entry name" value="IGc1"/>
    <property type="match status" value="1"/>
</dbReference>
<dbReference type="InterPro" id="IPR050380">
    <property type="entry name" value="Immune_Resp_Modulators"/>
</dbReference>